<dbReference type="Gene3D" id="1.10.1740.10">
    <property type="match status" value="1"/>
</dbReference>
<comment type="caution">
    <text evidence="1">The sequence shown here is derived from an EMBL/GenBank/DDBJ whole genome shotgun (WGS) entry which is preliminary data.</text>
</comment>
<dbReference type="InterPro" id="IPR013325">
    <property type="entry name" value="RNA_pol_sigma_r2"/>
</dbReference>
<name>A0A0F9M2N9_9ZZZZ</name>
<dbReference type="AlphaFoldDB" id="A0A0F9M2N9"/>
<dbReference type="EMBL" id="LAZR01005239">
    <property type="protein sequence ID" value="KKN01640.1"/>
    <property type="molecule type" value="Genomic_DNA"/>
</dbReference>
<dbReference type="GO" id="GO:0006352">
    <property type="term" value="P:DNA-templated transcription initiation"/>
    <property type="evidence" value="ECO:0007669"/>
    <property type="project" value="InterPro"/>
</dbReference>
<dbReference type="SUPFAM" id="SSF88946">
    <property type="entry name" value="Sigma2 domain of RNA polymerase sigma factors"/>
    <property type="match status" value="1"/>
</dbReference>
<organism evidence="1">
    <name type="scientific">marine sediment metagenome</name>
    <dbReference type="NCBI Taxonomy" id="412755"/>
    <lineage>
        <taxon>unclassified sequences</taxon>
        <taxon>metagenomes</taxon>
        <taxon>ecological metagenomes</taxon>
    </lineage>
</organism>
<evidence type="ECO:0000313" key="1">
    <source>
        <dbReference type="EMBL" id="KKN01640.1"/>
    </source>
</evidence>
<reference evidence="1" key="1">
    <citation type="journal article" date="2015" name="Nature">
        <title>Complex archaea that bridge the gap between prokaryotes and eukaryotes.</title>
        <authorList>
            <person name="Spang A."/>
            <person name="Saw J.H."/>
            <person name="Jorgensen S.L."/>
            <person name="Zaremba-Niedzwiedzka K."/>
            <person name="Martijn J."/>
            <person name="Lind A.E."/>
            <person name="van Eijk R."/>
            <person name="Schleper C."/>
            <person name="Guy L."/>
            <person name="Ettema T.J."/>
        </authorList>
    </citation>
    <scope>NUCLEOTIDE SEQUENCE</scope>
</reference>
<protein>
    <recommendedName>
        <fullName evidence="2">RNA polymerase sigma-70 region 2 domain-containing protein</fullName>
    </recommendedName>
</protein>
<accession>A0A0F9M2N9</accession>
<proteinExistence type="predicted"/>
<gene>
    <name evidence="1" type="ORF">LCGC14_1125730</name>
</gene>
<sequence length="133" mass="15123">MFAAIISRALFYYAFHAGAPSAEDVAQDVIIHILKRPPWVRSNMRGYLRAAVSHEVCNQYRRASRAPLSLDTDRLLVPNSQDDDASDTVDRLVAEYPELVAYLIDYSERLSWGVADRVKASRSRRKLREVLAT</sequence>
<dbReference type="GO" id="GO:0003700">
    <property type="term" value="F:DNA-binding transcription factor activity"/>
    <property type="evidence" value="ECO:0007669"/>
    <property type="project" value="InterPro"/>
</dbReference>
<evidence type="ECO:0008006" key="2">
    <source>
        <dbReference type="Google" id="ProtNLM"/>
    </source>
</evidence>